<sequence>MQFECPKDNILFLRSYTERITFNGKRFMRLSIRVELVLILLLVLVKNALFAQLPTIVTNNVSGGTACAGATLPVSFVTSNLTTTNRLFIVQLSNAAGTFTNLTSIGTGNRSPIQVTLPASTLSGDYRLRVITDTTGVNYTPSAVFMMLKPPTAFLSGDTSINVGGTAQLSIAFTGNGPWTYTFTNTNTATTSLNPLKGLVQPTVSTTYALQSVTNICGPGTVSGSARVTVFPRITTDFTATSLCAGAAVTVPFTVTGTFASPGVTYTAQLSNAAGSFLAPTTLGSGTTSPLNVTLPTNLAAGNYQVRVIASSVATYVSSNAFTVKPLPTATLSGTAAVGIGDTTSLSIAFTGDAPWTYQLASGSATTTSTNPTKLVVNPTVTTNYSLVSVSNACGAGTVSGTATVTVVPKISVADVALGGVCVGTNISLPFLVTGTFTTPVTYTVQLSDVAGSFATPRVLASGAGSPITVSIPTNVVAGTGYRLRVVASAAASSINSPVFTIRARPTAALSGSSTVNFGEMASLTLNFTGESPWTFTLSDGSTATATQTPFTVNITPTQTATYVVSSVRNLCGEGTTSGSAPVTVIPRLLTENPSTAICSGKDVEIKFTVGGVLSGTTSFQVQLSDSVGAFTNPVLIGTGTQSPIIASIPATTPVGGSYRIRVIATGGSAITLVPTNAFFLGRRPGAVLSGGGTTPLKPGEDVFLVIQFSGDGPWTYTLSDNTTGTTAISPALLTVAPQLPTTYTLKSVSNTCGTGNVSGSAFANVIITSIADLTKSGINFFPNPISKQLSISISNTVVTEWQLVDNQGRILKSNRWESRPTYEETVDTHSFPAGVYFIKIKINDRWFSTKMVKE</sequence>
<keyword evidence="1" id="KW-1133">Transmembrane helix</keyword>
<organism evidence="3 4">
    <name type="scientific">Runella aurantiaca</name>
    <dbReference type="NCBI Taxonomy" id="2282308"/>
    <lineage>
        <taxon>Bacteria</taxon>
        <taxon>Pseudomonadati</taxon>
        <taxon>Bacteroidota</taxon>
        <taxon>Cytophagia</taxon>
        <taxon>Cytophagales</taxon>
        <taxon>Spirosomataceae</taxon>
        <taxon>Runella</taxon>
    </lineage>
</organism>
<keyword evidence="1" id="KW-0812">Transmembrane</keyword>
<accession>A0A369IAG2</accession>
<feature type="domain" description="Secretion system C-terminal sorting" evidence="2">
    <location>
        <begin position="782"/>
        <end position="851"/>
    </location>
</feature>
<keyword evidence="1" id="KW-0472">Membrane</keyword>
<dbReference type="Pfam" id="PF18962">
    <property type="entry name" value="Por_Secre_tail"/>
    <property type="match status" value="1"/>
</dbReference>
<dbReference type="InterPro" id="IPR026444">
    <property type="entry name" value="Secre_tail"/>
</dbReference>
<keyword evidence="4" id="KW-1185">Reference proteome</keyword>
<dbReference type="NCBIfam" id="TIGR04183">
    <property type="entry name" value="Por_Secre_tail"/>
    <property type="match status" value="1"/>
</dbReference>
<gene>
    <name evidence="3" type="ORF">DVG78_19585</name>
</gene>
<reference evidence="3 4" key="1">
    <citation type="submission" date="2018-07" db="EMBL/GenBank/DDBJ databases">
        <title>Genome analysis of Runella aurantiaca.</title>
        <authorList>
            <person name="Yang X."/>
        </authorList>
    </citation>
    <scope>NUCLEOTIDE SEQUENCE [LARGE SCALE GENOMIC DNA]</scope>
    <source>
        <strain evidence="3 4">YX9</strain>
    </source>
</reference>
<protein>
    <submittedName>
        <fullName evidence="3">T9SS C-terminal target domain-containing protein</fullName>
    </submittedName>
</protein>
<evidence type="ECO:0000313" key="3">
    <source>
        <dbReference type="EMBL" id="RDB04194.1"/>
    </source>
</evidence>
<evidence type="ECO:0000259" key="2">
    <source>
        <dbReference type="Pfam" id="PF18962"/>
    </source>
</evidence>
<proteinExistence type="predicted"/>
<evidence type="ECO:0000313" key="4">
    <source>
        <dbReference type="Proteomes" id="UP000253141"/>
    </source>
</evidence>
<dbReference type="EMBL" id="QPIW01000018">
    <property type="protein sequence ID" value="RDB04194.1"/>
    <property type="molecule type" value="Genomic_DNA"/>
</dbReference>
<dbReference type="Proteomes" id="UP000253141">
    <property type="component" value="Unassembled WGS sequence"/>
</dbReference>
<evidence type="ECO:0000256" key="1">
    <source>
        <dbReference type="SAM" id="Phobius"/>
    </source>
</evidence>
<comment type="caution">
    <text evidence="3">The sequence shown here is derived from an EMBL/GenBank/DDBJ whole genome shotgun (WGS) entry which is preliminary data.</text>
</comment>
<name>A0A369IAG2_9BACT</name>
<dbReference type="AlphaFoldDB" id="A0A369IAG2"/>
<feature type="transmembrane region" description="Helical" evidence="1">
    <location>
        <begin position="34"/>
        <end position="53"/>
    </location>
</feature>